<evidence type="ECO:0000313" key="3">
    <source>
        <dbReference type="EMBL" id="TDL90576.1"/>
    </source>
</evidence>
<feature type="compositionally biased region" description="Polar residues" evidence="1">
    <location>
        <begin position="236"/>
        <end position="246"/>
    </location>
</feature>
<dbReference type="RefSeq" id="WP_133341725.1">
    <property type="nucleotide sequence ID" value="NZ_SMZO01000007.1"/>
</dbReference>
<evidence type="ECO:0000256" key="1">
    <source>
        <dbReference type="SAM" id="MobiDB-lite"/>
    </source>
</evidence>
<protein>
    <submittedName>
        <fullName evidence="3">SHOCT domain-containing protein</fullName>
    </submittedName>
</protein>
<feature type="region of interest" description="Disordered" evidence="1">
    <location>
        <begin position="208"/>
        <end position="246"/>
    </location>
</feature>
<dbReference type="EMBL" id="SMZO01000007">
    <property type="protein sequence ID" value="TDL90576.1"/>
    <property type="molecule type" value="Genomic_DNA"/>
</dbReference>
<keyword evidence="4" id="KW-1185">Reference proteome</keyword>
<evidence type="ECO:0000313" key="4">
    <source>
        <dbReference type="Proteomes" id="UP000294562"/>
    </source>
</evidence>
<dbReference type="InterPro" id="IPR018649">
    <property type="entry name" value="SHOCT"/>
</dbReference>
<evidence type="ECO:0000259" key="2">
    <source>
        <dbReference type="Pfam" id="PF09851"/>
    </source>
</evidence>
<sequence length="280" mass="29384">MQQLTAYAQNVVADISNRYGVSQDAVITLLVAVNNGGGTQAQFSHPELGGMGQWSSGGMTMVGDMFNNGLKYTVSNICGELSSQLAQNQMFPPAPQPKFAPSSSQSQSQSSGGYGGTSFSVQGGFGGGSSWPAELGSPSSTGSQNNLRYAVFPQTRRLAIDMNGQITVYDIGDHNIGGFSQQQGGDQSITFTSQYGTVRVADLPVVPMDGNSDQQAPAPAPEFIPQEEPSQAPGPAQNSGPSMSSDEVFSLIEKLADLHSKGILSDADYESKKAELLSRL</sequence>
<dbReference type="OrthoDB" id="1778949at2"/>
<dbReference type="Proteomes" id="UP000294562">
    <property type="component" value="Unassembled WGS sequence"/>
</dbReference>
<feature type="region of interest" description="Disordered" evidence="1">
    <location>
        <begin position="89"/>
        <end position="119"/>
    </location>
</feature>
<name>A0A4R6B506_9RHOB</name>
<reference evidence="3 4" key="1">
    <citation type="submission" date="2019-03" db="EMBL/GenBank/DDBJ databases">
        <title>Rhodobacteraceae bacterium SM1902, a new member of the family Rhodobacteraceae isolated from Yantai.</title>
        <authorList>
            <person name="Sun Y."/>
        </authorList>
    </citation>
    <scope>NUCLEOTIDE SEQUENCE [LARGE SCALE GENOMIC DNA]</scope>
    <source>
        <strain evidence="3 4">SM1902</strain>
    </source>
</reference>
<feature type="domain" description="SHOCT" evidence="2">
    <location>
        <begin position="252"/>
        <end position="277"/>
    </location>
</feature>
<gene>
    <name evidence="3" type="ORF">E2L05_04645</name>
</gene>
<comment type="caution">
    <text evidence="3">The sequence shown here is derived from an EMBL/GenBank/DDBJ whole genome shotgun (WGS) entry which is preliminary data.</text>
</comment>
<accession>A0A4R6B506</accession>
<dbReference type="Pfam" id="PF09851">
    <property type="entry name" value="SHOCT"/>
    <property type="match status" value="1"/>
</dbReference>
<dbReference type="AlphaFoldDB" id="A0A4R6B506"/>
<proteinExistence type="predicted"/>
<organism evidence="3 4">
    <name type="scientific">Meridianimarinicoccus aquatilis</name>
    <dbReference type="NCBI Taxonomy" id="2552766"/>
    <lineage>
        <taxon>Bacteria</taxon>
        <taxon>Pseudomonadati</taxon>
        <taxon>Pseudomonadota</taxon>
        <taxon>Alphaproteobacteria</taxon>
        <taxon>Rhodobacterales</taxon>
        <taxon>Paracoccaceae</taxon>
        <taxon>Meridianimarinicoccus</taxon>
    </lineage>
</organism>
<feature type="compositionally biased region" description="Low complexity" evidence="1">
    <location>
        <begin position="102"/>
        <end position="119"/>
    </location>
</feature>